<dbReference type="InterPro" id="IPR003646">
    <property type="entry name" value="SH3-like_bac-type"/>
</dbReference>
<feature type="domain" description="SH3b" evidence="3">
    <location>
        <begin position="525"/>
        <end position="588"/>
    </location>
</feature>
<dbReference type="Gene3D" id="2.30.30.40">
    <property type="entry name" value="SH3 Domains"/>
    <property type="match status" value="1"/>
</dbReference>
<evidence type="ECO:0000256" key="1">
    <source>
        <dbReference type="SAM" id="Coils"/>
    </source>
</evidence>
<keyword evidence="5" id="KW-1185">Reference proteome</keyword>
<name>A0A4Y3PJP7_BREPA</name>
<evidence type="ECO:0000256" key="2">
    <source>
        <dbReference type="SAM" id="MobiDB-lite"/>
    </source>
</evidence>
<comment type="caution">
    <text evidence="4">The sequence shown here is derived from an EMBL/GenBank/DDBJ whole genome shotgun (WGS) entry which is preliminary data.</text>
</comment>
<evidence type="ECO:0000313" key="4">
    <source>
        <dbReference type="EMBL" id="GEB33654.1"/>
    </source>
</evidence>
<accession>A0A4Y3PJP7</accession>
<dbReference type="Proteomes" id="UP000316882">
    <property type="component" value="Unassembled WGS sequence"/>
</dbReference>
<dbReference type="STRING" id="54914.AV540_03415"/>
<dbReference type="EMBL" id="BJMH01000015">
    <property type="protein sequence ID" value="GEB33654.1"/>
    <property type="molecule type" value="Genomic_DNA"/>
</dbReference>
<keyword evidence="1" id="KW-0175">Coiled coil</keyword>
<gene>
    <name evidence="4" type="ORF">BPA01_32340</name>
</gene>
<feature type="region of interest" description="Disordered" evidence="2">
    <location>
        <begin position="501"/>
        <end position="542"/>
    </location>
</feature>
<dbReference type="Pfam" id="PF08239">
    <property type="entry name" value="SH3_3"/>
    <property type="match status" value="1"/>
</dbReference>
<feature type="coiled-coil region" evidence="1">
    <location>
        <begin position="80"/>
        <end position="107"/>
    </location>
</feature>
<feature type="compositionally biased region" description="Polar residues" evidence="2">
    <location>
        <begin position="527"/>
        <end position="537"/>
    </location>
</feature>
<protein>
    <recommendedName>
        <fullName evidence="3">SH3b domain-containing protein</fullName>
    </recommendedName>
</protein>
<evidence type="ECO:0000259" key="3">
    <source>
        <dbReference type="SMART" id="SM00287"/>
    </source>
</evidence>
<dbReference type="AlphaFoldDB" id="A0A4Y3PJP7"/>
<dbReference type="RefSeq" id="WP_122962651.1">
    <property type="nucleotide sequence ID" value="NZ_BJMH01000015.1"/>
</dbReference>
<dbReference type="SMART" id="SM00287">
    <property type="entry name" value="SH3b"/>
    <property type="match status" value="1"/>
</dbReference>
<evidence type="ECO:0000313" key="5">
    <source>
        <dbReference type="Proteomes" id="UP000316882"/>
    </source>
</evidence>
<organism evidence="4 5">
    <name type="scientific">Brevibacillus parabrevis</name>
    <dbReference type="NCBI Taxonomy" id="54914"/>
    <lineage>
        <taxon>Bacteria</taxon>
        <taxon>Bacillati</taxon>
        <taxon>Bacillota</taxon>
        <taxon>Bacilli</taxon>
        <taxon>Bacillales</taxon>
        <taxon>Paenibacillaceae</taxon>
        <taxon>Brevibacillus</taxon>
    </lineage>
</organism>
<proteinExistence type="predicted"/>
<sequence length="590" mass="66056">MKISSYQKSLFVRNAALVLFSLALVAVCVKLALGYRQIALYDQAKSFYDANQLLQAEESFSRASDMATLSYGDEEWTVVLTRLSAMRRELEELQQKLQTAIMGKQDENVLAAYRIYQTMREKYNGTAGTASAFFQQFTAQINLEKKLADYYQQALQQAKAQSKENLEKQSYRDESFIDTLIAIPDEYYGGKQAKQDELLALFADYEKAKLRALIANASFDEVITRTASSLRHYAQQGVDASWLLTRLEKYAKDELREAIRKQDLAAFVDMAAAYRKIGDVLPTDSPTLEAISKQVEAYFKQAEQLVKAHKFQKAIELYQQLNPLQDISKLVSEVENRWLDYDPGHMLEAKYPDKLFTKIISGTELWGAKLYAFGLVEADQRLYLAAKMPNDSLLYLEQPLEVDMKSATAKLASELGAEKAPLIFVQSAGKERPFAYVGLLPELSAEKLTRVFFAEADDFGVEDREHVVLKNAVGKGEKEYALFKLTRDGLEYISKLADMLPDSTDSGTSEPDDASSVDQGASEGEQTDNSSSSQTIQVYAGPGQEYPVIGQVAKDAPPQPVEEMNGWYRIEFDGKDGWIPAGKPDSAPSP</sequence>
<reference evidence="4 5" key="1">
    <citation type="submission" date="2019-06" db="EMBL/GenBank/DDBJ databases">
        <title>Whole genome shotgun sequence of Brevibacillus parabrevis NBRC 12334.</title>
        <authorList>
            <person name="Hosoyama A."/>
            <person name="Uohara A."/>
            <person name="Ohji S."/>
            <person name="Ichikawa N."/>
        </authorList>
    </citation>
    <scope>NUCLEOTIDE SEQUENCE [LARGE SCALE GENOMIC DNA]</scope>
    <source>
        <strain evidence="4 5">NBRC 12334</strain>
    </source>
</reference>